<dbReference type="GO" id="GO:0016491">
    <property type="term" value="F:oxidoreductase activity"/>
    <property type="evidence" value="ECO:0007669"/>
    <property type="project" value="UniProtKB-KW"/>
</dbReference>
<comment type="caution">
    <text evidence="3">The sequence shown here is derived from an EMBL/GenBank/DDBJ whole genome shotgun (WGS) entry which is preliminary data.</text>
</comment>
<sequence>MLTRKIGDVEVAAIGYGAMGIGGMAYVQVLDRLFELGCHHWDTASIYGDSEELIGKWFERTGKRDKIFLATKFGLASESLIRGDPEFVESECAKSLAKLKTDHIDLYYQHRSDTKTPIEVTVGTMAELVSTGKVKYLGLSEASPSTIRRAHAIHPISAIQVEYSPFEVSVESPGGVLDTARELGIAVVAYSPTGRGLATGRYQSPDDFPEGDFRREVPRFSAGNFPLILKVVEGLQAIAAAHKATPAQVGMAWLIAQGNDIIAIPGSKQIEYCDENWEAGNLRLSDAELKGIRKLVDEAGASLSHHGRYPPGFYTDSTSFETPLPQ</sequence>
<dbReference type="SUPFAM" id="SSF51430">
    <property type="entry name" value="NAD(P)-linked oxidoreductase"/>
    <property type="match status" value="1"/>
</dbReference>
<dbReference type="InterPro" id="IPR050791">
    <property type="entry name" value="Aldo-Keto_reductase"/>
</dbReference>
<dbReference type="OrthoDB" id="37537at2759"/>
<keyword evidence="4" id="KW-1185">Reference proteome</keyword>
<dbReference type="InterPro" id="IPR020471">
    <property type="entry name" value="AKR"/>
</dbReference>
<dbReference type="InterPro" id="IPR036812">
    <property type="entry name" value="NAD(P)_OxRdtase_dom_sf"/>
</dbReference>
<dbReference type="Pfam" id="PF00248">
    <property type="entry name" value="Aldo_ket_red"/>
    <property type="match status" value="1"/>
</dbReference>
<keyword evidence="1" id="KW-0560">Oxidoreductase</keyword>
<gene>
    <name evidence="3" type="ORF">BS47DRAFT_1376250</name>
</gene>
<dbReference type="InterPro" id="IPR023210">
    <property type="entry name" value="NADP_OxRdtase_dom"/>
</dbReference>
<dbReference type="AlphaFoldDB" id="A0A9P6DY07"/>
<accession>A0A9P6DY07</accession>
<feature type="domain" description="NADP-dependent oxidoreductase" evidence="2">
    <location>
        <begin position="14"/>
        <end position="296"/>
    </location>
</feature>
<dbReference type="Proteomes" id="UP000886523">
    <property type="component" value="Unassembled WGS sequence"/>
</dbReference>
<reference evidence="3" key="1">
    <citation type="journal article" date="2020" name="Nat. Commun.">
        <title>Large-scale genome sequencing of mycorrhizal fungi provides insights into the early evolution of symbiotic traits.</title>
        <authorList>
            <person name="Miyauchi S."/>
            <person name="Kiss E."/>
            <person name="Kuo A."/>
            <person name="Drula E."/>
            <person name="Kohler A."/>
            <person name="Sanchez-Garcia M."/>
            <person name="Morin E."/>
            <person name="Andreopoulos B."/>
            <person name="Barry K.W."/>
            <person name="Bonito G."/>
            <person name="Buee M."/>
            <person name="Carver A."/>
            <person name="Chen C."/>
            <person name="Cichocki N."/>
            <person name="Clum A."/>
            <person name="Culley D."/>
            <person name="Crous P.W."/>
            <person name="Fauchery L."/>
            <person name="Girlanda M."/>
            <person name="Hayes R.D."/>
            <person name="Keri Z."/>
            <person name="LaButti K."/>
            <person name="Lipzen A."/>
            <person name="Lombard V."/>
            <person name="Magnuson J."/>
            <person name="Maillard F."/>
            <person name="Murat C."/>
            <person name="Nolan M."/>
            <person name="Ohm R.A."/>
            <person name="Pangilinan J."/>
            <person name="Pereira M.F."/>
            <person name="Perotto S."/>
            <person name="Peter M."/>
            <person name="Pfister S."/>
            <person name="Riley R."/>
            <person name="Sitrit Y."/>
            <person name="Stielow J.B."/>
            <person name="Szollosi G."/>
            <person name="Zifcakova L."/>
            <person name="Stursova M."/>
            <person name="Spatafora J.W."/>
            <person name="Tedersoo L."/>
            <person name="Vaario L.M."/>
            <person name="Yamada A."/>
            <person name="Yan M."/>
            <person name="Wang P."/>
            <person name="Xu J."/>
            <person name="Bruns T."/>
            <person name="Baldrian P."/>
            <person name="Vilgalys R."/>
            <person name="Dunand C."/>
            <person name="Henrissat B."/>
            <person name="Grigoriev I.V."/>
            <person name="Hibbett D."/>
            <person name="Nagy L.G."/>
            <person name="Martin F.M."/>
        </authorList>
    </citation>
    <scope>NUCLEOTIDE SEQUENCE</scope>
    <source>
        <strain evidence="3">UP504</strain>
    </source>
</reference>
<name>A0A9P6DY07_9AGAM</name>
<organism evidence="3 4">
    <name type="scientific">Hydnum rufescens UP504</name>
    <dbReference type="NCBI Taxonomy" id="1448309"/>
    <lineage>
        <taxon>Eukaryota</taxon>
        <taxon>Fungi</taxon>
        <taxon>Dikarya</taxon>
        <taxon>Basidiomycota</taxon>
        <taxon>Agaricomycotina</taxon>
        <taxon>Agaricomycetes</taxon>
        <taxon>Cantharellales</taxon>
        <taxon>Hydnaceae</taxon>
        <taxon>Hydnum</taxon>
    </lineage>
</organism>
<protein>
    <recommendedName>
        <fullName evidence="2">NADP-dependent oxidoreductase domain-containing protein</fullName>
    </recommendedName>
</protein>
<dbReference type="PANTHER" id="PTHR43625:SF40">
    <property type="entry name" value="ALDO-KETO REDUCTASE YAKC [NADP(+)]"/>
    <property type="match status" value="1"/>
</dbReference>
<dbReference type="PRINTS" id="PR00069">
    <property type="entry name" value="ALDKETRDTASE"/>
</dbReference>
<evidence type="ECO:0000313" key="3">
    <source>
        <dbReference type="EMBL" id="KAF9515454.1"/>
    </source>
</evidence>
<dbReference type="Gene3D" id="3.20.20.100">
    <property type="entry name" value="NADP-dependent oxidoreductase domain"/>
    <property type="match status" value="1"/>
</dbReference>
<dbReference type="EMBL" id="MU128950">
    <property type="protein sequence ID" value="KAF9515454.1"/>
    <property type="molecule type" value="Genomic_DNA"/>
</dbReference>
<evidence type="ECO:0000259" key="2">
    <source>
        <dbReference type="Pfam" id="PF00248"/>
    </source>
</evidence>
<proteinExistence type="predicted"/>
<dbReference type="GO" id="GO:0005737">
    <property type="term" value="C:cytoplasm"/>
    <property type="evidence" value="ECO:0007669"/>
    <property type="project" value="TreeGrafter"/>
</dbReference>
<evidence type="ECO:0000313" key="4">
    <source>
        <dbReference type="Proteomes" id="UP000886523"/>
    </source>
</evidence>
<dbReference type="PANTHER" id="PTHR43625">
    <property type="entry name" value="AFLATOXIN B1 ALDEHYDE REDUCTASE"/>
    <property type="match status" value="1"/>
</dbReference>
<evidence type="ECO:0000256" key="1">
    <source>
        <dbReference type="ARBA" id="ARBA00023002"/>
    </source>
</evidence>